<keyword evidence="2" id="KW-1185">Reference proteome</keyword>
<accession>A0A163JVS2</accession>
<sequence length="114" mass="13092">MKSLGETQVARPNVPMVQVPTSLSPPALAMRRRYPRRSTSFHAQWLYFSNSRWIPLNSQNYAKLESILQTGGVFMDVADTNFPLVKSVRVFPKSDYLSYLGVRFRICRLLLPDV</sequence>
<dbReference type="OrthoDB" id="2324583at2759"/>
<protein>
    <recommendedName>
        <fullName evidence="3">WWE domain-containing protein</fullName>
    </recommendedName>
</protein>
<dbReference type="EMBL" id="LT554307">
    <property type="protein sequence ID" value="SAM03844.1"/>
    <property type="molecule type" value="Genomic_DNA"/>
</dbReference>
<evidence type="ECO:0000313" key="2">
    <source>
        <dbReference type="Proteomes" id="UP000078561"/>
    </source>
</evidence>
<name>A0A163JVS2_ABSGL</name>
<gene>
    <name evidence="1" type="primary">ABSGL_09700.1 scaffold 11617</name>
</gene>
<evidence type="ECO:0000313" key="1">
    <source>
        <dbReference type="EMBL" id="SAM03844.1"/>
    </source>
</evidence>
<evidence type="ECO:0008006" key="3">
    <source>
        <dbReference type="Google" id="ProtNLM"/>
    </source>
</evidence>
<dbReference type="AlphaFoldDB" id="A0A163JVS2"/>
<organism evidence="1">
    <name type="scientific">Absidia glauca</name>
    <name type="common">Pin mould</name>
    <dbReference type="NCBI Taxonomy" id="4829"/>
    <lineage>
        <taxon>Eukaryota</taxon>
        <taxon>Fungi</taxon>
        <taxon>Fungi incertae sedis</taxon>
        <taxon>Mucoromycota</taxon>
        <taxon>Mucoromycotina</taxon>
        <taxon>Mucoromycetes</taxon>
        <taxon>Mucorales</taxon>
        <taxon>Cunninghamellaceae</taxon>
        <taxon>Absidia</taxon>
    </lineage>
</organism>
<dbReference type="InParanoid" id="A0A163JVS2"/>
<reference evidence="1" key="1">
    <citation type="submission" date="2016-04" db="EMBL/GenBank/DDBJ databases">
        <authorList>
            <person name="Evans L.H."/>
            <person name="Alamgir A."/>
            <person name="Owens N."/>
            <person name="Weber N.D."/>
            <person name="Virtaneva K."/>
            <person name="Barbian K."/>
            <person name="Babar A."/>
            <person name="Rosenke K."/>
        </authorList>
    </citation>
    <scope>NUCLEOTIDE SEQUENCE [LARGE SCALE GENOMIC DNA]</scope>
    <source>
        <strain evidence="1">CBS 101.48</strain>
    </source>
</reference>
<proteinExistence type="predicted"/>
<dbReference type="OMA" id="NAQWLFF"/>
<dbReference type="Proteomes" id="UP000078561">
    <property type="component" value="Unassembled WGS sequence"/>
</dbReference>